<evidence type="ECO:0000313" key="2">
    <source>
        <dbReference type="Proteomes" id="UP001060085"/>
    </source>
</evidence>
<dbReference type="Proteomes" id="UP001060085">
    <property type="component" value="Linkage Group LG07"/>
</dbReference>
<keyword evidence="2" id="KW-1185">Reference proteome</keyword>
<proteinExistence type="predicted"/>
<reference evidence="2" key="1">
    <citation type="journal article" date="2023" name="Nat. Plants">
        <title>Single-cell RNA sequencing provides a high-resolution roadmap for understanding the multicellular compartmentation of specialized metabolism.</title>
        <authorList>
            <person name="Sun S."/>
            <person name="Shen X."/>
            <person name="Li Y."/>
            <person name="Li Y."/>
            <person name="Wang S."/>
            <person name="Li R."/>
            <person name="Zhang H."/>
            <person name="Shen G."/>
            <person name="Guo B."/>
            <person name="Wei J."/>
            <person name="Xu J."/>
            <person name="St-Pierre B."/>
            <person name="Chen S."/>
            <person name="Sun C."/>
        </authorList>
    </citation>
    <scope>NUCLEOTIDE SEQUENCE [LARGE SCALE GENOMIC DNA]</scope>
</reference>
<organism evidence="1 2">
    <name type="scientific">Catharanthus roseus</name>
    <name type="common">Madagascar periwinkle</name>
    <name type="synonym">Vinca rosea</name>
    <dbReference type="NCBI Taxonomy" id="4058"/>
    <lineage>
        <taxon>Eukaryota</taxon>
        <taxon>Viridiplantae</taxon>
        <taxon>Streptophyta</taxon>
        <taxon>Embryophyta</taxon>
        <taxon>Tracheophyta</taxon>
        <taxon>Spermatophyta</taxon>
        <taxon>Magnoliopsida</taxon>
        <taxon>eudicotyledons</taxon>
        <taxon>Gunneridae</taxon>
        <taxon>Pentapetalae</taxon>
        <taxon>asterids</taxon>
        <taxon>lamiids</taxon>
        <taxon>Gentianales</taxon>
        <taxon>Apocynaceae</taxon>
        <taxon>Rauvolfioideae</taxon>
        <taxon>Vinceae</taxon>
        <taxon>Catharanthinae</taxon>
        <taxon>Catharanthus</taxon>
    </lineage>
</organism>
<accession>A0ACC0A0A1</accession>
<gene>
    <name evidence="1" type="ORF">M9H77_31178</name>
</gene>
<dbReference type="EMBL" id="CM044707">
    <property type="protein sequence ID" value="KAI5653991.1"/>
    <property type="molecule type" value="Genomic_DNA"/>
</dbReference>
<name>A0ACC0A0A1_CATRO</name>
<evidence type="ECO:0000313" key="1">
    <source>
        <dbReference type="EMBL" id="KAI5653991.1"/>
    </source>
</evidence>
<comment type="caution">
    <text evidence="1">The sequence shown here is derived from an EMBL/GenBank/DDBJ whole genome shotgun (WGS) entry which is preliminary data.</text>
</comment>
<sequence>MVATRVSAMVAVTVGGREGKSQEIVGVLCEKDVLDEEDAMMKGREGVSNEVIAQDNVNNGIGIVDEEMAGLIEMLKMDVENEDVEEEDSDHDEEGNDVEENKEGQHSQPTEEFLEEEEFAEEEQEEALEGVEAVEGNEEMLKCLKKVQVICVF</sequence>
<protein>
    <submittedName>
        <fullName evidence="1">Uncharacterized protein</fullName>
    </submittedName>
</protein>